<dbReference type="GO" id="GO:0006508">
    <property type="term" value="P:proteolysis"/>
    <property type="evidence" value="ECO:0007669"/>
    <property type="project" value="UniProtKB-KW"/>
</dbReference>
<dbReference type="GO" id="GO:0004185">
    <property type="term" value="F:serine-type carboxypeptidase activity"/>
    <property type="evidence" value="ECO:0007669"/>
    <property type="project" value="InterPro"/>
</dbReference>
<dbReference type="OrthoDB" id="443318at2759"/>
<dbReference type="EMBL" id="AMGV01000006">
    <property type="protein sequence ID" value="KEF56364.1"/>
    <property type="molecule type" value="Genomic_DNA"/>
</dbReference>
<dbReference type="MEROPS" id="S10.016"/>
<feature type="signal peptide" evidence="6">
    <location>
        <begin position="1"/>
        <end position="20"/>
    </location>
</feature>
<comment type="caution">
    <text evidence="7">The sequence shown here is derived from an EMBL/GenBank/DDBJ whole genome shotgun (WGS) entry which is preliminary data.</text>
</comment>
<evidence type="ECO:0000256" key="4">
    <source>
        <dbReference type="ARBA" id="ARBA00022801"/>
    </source>
</evidence>
<keyword evidence="2 7" id="KW-0121">Carboxypeptidase</keyword>
<gene>
    <name evidence="7" type="ORF">A1O9_07945</name>
</gene>
<evidence type="ECO:0000256" key="6">
    <source>
        <dbReference type="SAM" id="SignalP"/>
    </source>
</evidence>
<dbReference type="PROSITE" id="PS00560">
    <property type="entry name" value="CARBOXYPEPT_SER_HIS"/>
    <property type="match status" value="1"/>
</dbReference>
<dbReference type="RefSeq" id="XP_013258954.1">
    <property type="nucleotide sequence ID" value="XM_013403500.1"/>
</dbReference>
<protein>
    <submittedName>
        <fullName evidence="7">Carboxypeptidase D</fullName>
    </submittedName>
</protein>
<reference evidence="7 8" key="1">
    <citation type="submission" date="2013-03" db="EMBL/GenBank/DDBJ databases">
        <title>The Genome Sequence of Exophiala aquamarina CBS 119918.</title>
        <authorList>
            <consortium name="The Broad Institute Genomics Platform"/>
            <person name="Cuomo C."/>
            <person name="de Hoog S."/>
            <person name="Gorbushina A."/>
            <person name="Walker B."/>
            <person name="Young S.K."/>
            <person name="Zeng Q."/>
            <person name="Gargeya S."/>
            <person name="Fitzgerald M."/>
            <person name="Haas B."/>
            <person name="Abouelleil A."/>
            <person name="Allen A.W."/>
            <person name="Alvarado L."/>
            <person name="Arachchi H.M."/>
            <person name="Berlin A.M."/>
            <person name="Chapman S.B."/>
            <person name="Gainer-Dewar J."/>
            <person name="Goldberg J."/>
            <person name="Griggs A."/>
            <person name="Gujja S."/>
            <person name="Hansen M."/>
            <person name="Howarth C."/>
            <person name="Imamovic A."/>
            <person name="Ireland A."/>
            <person name="Larimer J."/>
            <person name="McCowan C."/>
            <person name="Murphy C."/>
            <person name="Pearson M."/>
            <person name="Poon T.W."/>
            <person name="Priest M."/>
            <person name="Roberts A."/>
            <person name="Saif S."/>
            <person name="Shea T."/>
            <person name="Sisk P."/>
            <person name="Sykes S."/>
            <person name="Wortman J."/>
            <person name="Nusbaum C."/>
            <person name="Birren B."/>
        </authorList>
    </citation>
    <scope>NUCLEOTIDE SEQUENCE [LARGE SCALE GENOMIC DNA]</scope>
    <source>
        <strain evidence="7 8">CBS 119918</strain>
    </source>
</reference>
<dbReference type="GeneID" id="25282858"/>
<dbReference type="VEuPathDB" id="FungiDB:A1O9_07945"/>
<evidence type="ECO:0000256" key="1">
    <source>
        <dbReference type="ARBA" id="ARBA00009431"/>
    </source>
</evidence>
<dbReference type="GO" id="GO:0000324">
    <property type="term" value="C:fungal-type vacuole"/>
    <property type="evidence" value="ECO:0007669"/>
    <property type="project" value="TreeGrafter"/>
</dbReference>
<evidence type="ECO:0000313" key="7">
    <source>
        <dbReference type="EMBL" id="KEF56364.1"/>
    </source>
</evidence>
<keyword evidence="5" id="KW-0325">Glycoprotein</keyword>
<keyword evidence="6" id="KW-0732">Signal</keyword>
<evidence type="ECO:0000256" key="2">
    <source>
        <dbReference type="ARBA" id="ARBA00022645"/>
    </source>
</evidence>
<accession>A0A072P8F0</accession>
<evidence type="ECO:0000256" key="5">
    <source>
        <dbReference type="ARBA" id="ARBA00023180"/>
    </source>
</evidence>
<keyword evidence="8" id="KW-1185">Reference proteome</keyword>
<dbReference type="Pfam" id="PF00450">
    <property type="entry name" value="Peptidase_S10"/>
    <property type="match status" value="1"/>
</dbReference>
<keyword evidence="4" id="KW-0378">Hydrolase</keyword>
<dbReference type="PANTHER" id="PTHR11802:SF131">
    <property type="entry name" value="CARBOXYPEPTIDASE"/>
    <property type="match status" value="1"/>
</dbReference>
<proteinExistence type="inferred from homology"/>
<dbReference type="SUPFAM" id="SSF53474">
    <property type="entry name" value="alpha/beta-Hydrolases"/>
    <property type="match status" value="1"/>
</dbReference>
<dbReference type="STRING" id="1182545.A0A072P8F0"/>
<evidence type="ECO:0000256" key="3">
    <source>
        <dbReference type="ARBA" id="ARBA00022670"/>
    </source>
</evidence>
<name>A0A072P8F0_9EURO</name>
<dbReference type="InterPro" id="IPR029058">
    <property type="entry name" value="AB_hydrolase_fold"/>
</dbReference>
<dbReference type="InterPro" id="IPR001563">
    <property type="entry name" value="Peptidase_S10"/>
</dbReference>
<dbReference type="AlphaFoldDB" id="A0A072P8F0"/>
<keyword evidence="3" id="KW-0645">Protease</keyword>
<dbReference type="PRINTS" id="PR00724">
    <property type="entry name" value="CRBOXYPTASEC"/>
</dbReference>
<dbReference type="Proteomes" id="UP000027920">
    <property type="component" value="Unassembled WGS sequence"/>
</dbReference>
<organism evidence="7 8">
    <name type="scientific">Exophiala aquamarina CBS 119918</name>
    <dbReference type="NCBI Taxonomy" id="1182545"/>
    <lineage>
        <taxon>Eukaryota</taxon>
        <taxon>Fungi</taxon>
        <taxon>Dikarya</taxon>
        <taxon>Ascomycota</taxon>
        <taxon>Pezizomycotina</taxon>
        <taxon>Eurotiomycetes</taxon>
        <taxon>Chaetothyriomycetidae</taxon>
        <taxon>Chaetothyriales</taxon>
        <taxon>Herpotrichiellaceae</taxon>
        <taxon>Exophiala</taxon>
    </lineage>
</organism>
<dbReference type="InterPro" id="IPR033124">
    <property type="entry name" value="Ser_caboxypep_his_AS"/>
</dbReference>
<comment type="similarity">
    <text evidence="1">Belongs to the peptidase S10 family.</text>
</comment>
<evidence type="ECO:0000313" key="8">
    <source>
        <dbReference type="Proteomes" id="UP000027920"/>
    </source>
</evidence>
<dbReference type="HOGENOM" id="CLU_008523_10_3_1"/>
<sequence>MVAQIWKALPVLAVVGSAFGQLPALADDLQTITLQDGISLRYKEPGICETTEGVKSYSGFIDIAEDKHIFFWFFQSRRDPASDPITLWLNGGPGADAMGGLFEELGPCSINEELSTEPNPNAWNELSNMLFMSQPVGVGFSYGTTEDFSMDVSTTTGDADAPPIVGRFPDADYMAVNSTETAAVDAWKAVQAFYAALPEIDPVVESKTFHLATQSYGGHWGPGFFNYFRKQNELVSGDGDSQGVRLELGTLTIINGMTDARLQYPSYPKFALNNTHGVEVNETVAAYMEFSLDMEVNGCLALIDVCGETWALTNGTTLSGNMVCNEANAVCRRTVELPYYAYGNPGDTYDMRNATEFPPPPGLFSAYLNLAEVQQALGVSTNYTGSVNTEVTAAFWFTGDHANPKLLRELEELLDAGVRVALWYGDSDYVCNWYGGEALSLGLNYTGIEEFRSAGYTPLLVDGTNYGDTREYANFSFTRVFDAGHAVPYYQPEAALAMFNRTINGWDTATGEERITEDYATVGDAESRYNQKEERENANAKRALKSAKFRF</sequence>
<dbReference type="Gene3D" id="3.40.50.1820">
    <property type="entry name" value="alpha/beta hydrolase"/>
    <property type="match status" value="1"/>
</dbReference>
<dbReference type="PANTHER" id="PTHR11802">
    <property type="entry name" value="SERINE PROTEASE FAMILY S10 SERINE CARBOXYPEPTIDASE"/>
    <property type="match status" value="1"/>
</dbReference>
<feature type="chain" id="PRO_5001683258" evidence="6">
    <location>
        <begin position="21"/>
        <end position="551"/>
    </location>
</feature>